<proteinExistence type="inferred from homology"/>
<dbReference type="PANTHER" id="PTHR30627:SF2">
    <property type="entry name" value="PEPTIDOGLYCAN D,D-TRANSPEPTIDASE MRDA"/>
    <property type="match status" value="1"/>
</dbReference>
<evidence type="ECO:0000313" key="17">
    <source>
        <dbReference type="Proteomes" id="UP000288024"/>
    </source>
</evidence>
<evidence type="ECO:0000256" key="1">
    <source>
        <dbReference type="ARBA" id="ARBA00004167"/>
    </source>
</evidence>
<evidence type="ECO:0000256" key="2">
    <source>
        <dbReference type="ARBA" id="ARBA00004236"/>
    </source>
</evidence>
<dbReference type="PANTHER" id="PTHR30627">
    <property type="entry name" value="PEPTIDOGLYCAN D,D-TRANSPEPTIDASE"/>
    <property type="match status" value="1"/>
</dbReference>
<comment type="catalytic activity">
    <reaction evidence="13">
        <text>Preferential cleavage: (Ac)2-L-Lys-D-Ala-|-D-Ala. Also transpeptidation of peptidyl-alanyl moieties that are N-acyl substituents of D-alanine.</text>
        <dbReference type="EC" id="3.4.16.4"/>
    </reaction>
</comment>
<evidence type="ECO:0000256" key="13">
    <source>
        <dbReference type="ARBA" id="ARBA00034000"/>
    </source>
</evidence>
<evidence type="ECO:0000259" key="15">
    <source>
        <dbReference type="Pfam" id="PF03717"/>
    </source>
</evidence>
<evidence type="ECO:0000256" key="5">
    <source>
        <dbReference type="ARBA" id="ARBA00012448"/>
    </source>
</evidence>
<organism evidence="16 17">
    <name type="scientific">Niallia taxi</name>
    <dbReference type="NCBI Taxonomy" id="2499688"/>
    <lineage>
        <taxon>Bacteria</taxon>
        <taxon>Bacillati</taxon>
        <taxon>Bacillota</taxon>
        <taxon>Bacilli</taxon>
        <taxon>Bacillales</taxon>
        <taxon>Bacillaceae</taxon>
        <taxon>Niallia</taxon>
    </lineage>
</organism>
<dbReference type="Pfam" id="PF00905">
    <property type="entry name" value="Transpeptidase"/>
    <property type="match status" value="1"/>
</dbReference>
<dbReference type="EMBL" id="RZTZ01000002">
    <property type="protein sequence ID" value="RVT65229.1"/>
    <property type="molecule type" value="Genomic_DNA"/>
</dbReference>
<evidence type="ECO:0000256" key="12">
    <source>
        <dbReference type="ARBA" id="ARBA00023316"/>
    </source>
</evidence>
<evidence type="ECO:0000259" key="14">
    <source>
        <dbReference type="Pfam" id="PF00905"/>
    </source>
</evidence>
<name>A0A3S2XA64_9BACI</name>
<dbReference type="EC" id="3.4.16.4" evidence="5"/>
<accession>A0A3S2XA64</accession>
<dbReference type="RefSeq" id="WP_127737449.1">
    <property type="nucleotide sequence ID" value="NZ_RZTZ01000002.1"/>
</dbReference>
<dbReference type="Pfam" id="PF03717">
    <property type="entry name" value="PBP_dimer"/>
    <property type="match status" value="1"/>
</dbReference>
<evidence type="ECO:0000256" key="9">
    <source>
        <dbReference type="ARBA" id="ARBA00022984"/>
    </source>
</evidence>
<keyword evidence="7" id="KW-0812">Transmembrane</keyword>
<keyword evidence="11" id="KW-0472">Membrane</keyword>
<dbReference type="SUPFAM" id="SSF56601">
    <property type="entry name" value="beta-lactamase/transpeptidase-like"/>
    <property type="match status" value="1"/>
</dbReference>
<evidence type="ECO:0000256" key="6">
    <source>
        <dbReference type="ARBA" id="ARBA00022475"/>
    </source>
</evidence>
<dbReference type="AlphaFoldDB" id="A0A3S2XA64"/>
<evidence type="ECO:0000256" key="10">
    <source>
        <dbReference type="ARBA" id="ARBA00022989"/>
    </source>
</evidence>
<evidence type="ECO:0000256" key="8">
    <source>
        <dbReference type="ARBA" id="ARBA00022960"/>
    </source>
</evidence>
<comment type="similarity">
    <text evidence="4">Belongs to the transpeptidase family.</text>
</comment>
<keyword evidence="9" id="KW-0573">Peptidoglycan synthesis</keyword>
<dbReference type="Gene3D" id="3.90.1310.10">
    <property type="entry name" value="Penicillin-binding protein 2a (Domain 2)"/>
    <property type="match status" value="1"/>
</dbReference>
<sequence>MGNKKKKRTLPIRLNLIFFAVFLLFSALILRLGFVQIVYGDEYKRKLERTEDVTVDTSVPRGKIYDSTGKVIVDNSAKNAITYTNTGVKSDEMLKTAETLAKYITKDTKKVTERDKQDYWIMKHPDEAEALVTDKEKTALAEKYTDSDEYNSEVYKLQLDRITEDELKSISKDDLEVLAIYREFASGYKMTPHIVKNNDVTDKEMAVVSENLTSLKGVDTTTDWDRSYAFGNTLRSVLGSVSSSEEGLPAESLSYYLSKGYSRNDRVGKSYLELEYEDVLKGQKEKVRTQTDSDGKETTEVITEGKRGNDLVLAIDMELQQKVEDIIEKQLKAAKQMSGTKFLDRAYVVLMNPNTGDVLTMAGKRLVTQNGKTEVQDDALGNLTTSYNVGSVVKGATVLTGYKYGAISPGTVINDTPVMIGDTRKKSWTDMGPINDLTALMRSSNVYMFQTVMKIAGAHYVYGQPLSVDAEDFTKMRNAYAQYGLGIRTGIDLPNEQTGFKGTETNVPGKLLDIAIGQYDTYTNMQLAQYISTIANGGNRMEPHIVKEIRSPVSEEGELGAIVDSIEPKVLNTVDAKSEWIERVQTGFKMVAQSPKGTAYTYLSGKSYSPSAKTGTAEAFYDGPQKSNYKTLQEVMNLSLVSYAPSDNPEVAMAVLVPWAYNGSVDNKANLKIGEQVLDAYFDLKKERQKDEK</sequence>
<evidence type="ECO:0000256" key="4">
    <source>
        <dbReference type="ARBA" id="ARBA00007171"/>
    </source>
</evidence>
<comment type="caution">
    <text evidence="16">The sequence shown here is derived from an EMBL/GenBank/DDBJ whole genome shotgun (WGS) entry which is preliminary data.</text>
</comment>
<protein>
    <recommendedName>
        <fullName evidence="5">serine-type D-Ala-D-Ala carboxypeptidase</fullName>
        <ecNumber evidence="5">3.4.16.4</ecNumber>
    </recommendedName>
</protein>
<dbReference type="GO" id="GO:0008658">
    <property type="term" value="F:penicillin binding"/>
    <property type="evidence" value="ECO:0007669"/>
    <property type="project" value="InterPro"/>
</dbReference>
<comment type="subcellular location">
    <subcellularLocation>
        <location evidence="2">Cell membrane</location>
    </subcellularLocation>
    <subcellularLocation>
        <location evidence="1">Membrane</location>
        <topology evidence="1">Single-pass membrane protein</topology>
    </subcellularLocation>
</comment>
<comment type="pathway">
    <text evidence="3">Cell wall biogenesis; peptidoglycan biosynthesis.</text>
</comment>
<dbReference type="InterPro" id="IPR050515">
    <property type="entry name" value="Beta-lactam/transpept"/>
</dbReference>
<keyword evidence="17" id="KW-1185">Reference proteome</keyword>
<keyword evidence="8" id="KW-0133">Cell shape</keyword>
<dbReference type="SUPFAM" id="SSF56519">
    <property type="entry name" value="Penicillin binding protein dimerisation domain"/>
    <property type="match status" value="1"/>
</dbReference>
<dbReference type="InterPro" id="IPR005311">
    <property type="entry name" value="PBP_dimer"/>
</dbReference>
<dbReference type="UniPathway" id="UPA00219"/>
<evidence type="ECO:0000313" key="16">
    <source>
        <dbReference type="EMBL" id="RVT65229.1"/>
    </source>
</evidence>
<keyword evidence="6" id="KW-1003">Cell membrane</keyword>
<dbReference type="GO" id="GO:0071555">
    <property type="term" value="P:cell wall organization"/>
    <property type="evidence" value="ECO:0007669"/>
    <property type="project" value="UniProtKB-KW"/>
</dbReference>
<evidence type="ECO:0000256" key="7">
    <source>
        <dbReference type="ARBA" id="ARBA00022692"/>
    </source>
</evidence>
<dbReference type="InterPro" id="IPR012338">
    <property type="entry name" value="Beta-lactam/transpept-like"/>
</dbReference>
<dbReference type="Gene3D" id="3.40.710.10">
    <property type="entry name" value="DD-peptidase/beta-lactamase superfamily"/>
    <property type="match status" value="1"/>
</dbReference>
<dbReference type="GO" id="GO:0009002">
    <property type="term" value="F:serine-type D-Ala-D-Ala carboxypeptidase activity"/>
    <property type="evidence" value="ECO:0007669"/>
    <property type="project" value="UniProtKB-EC"/>
</dbReference>
<dbReference type="InterPro" id="IPR036138">
    <property type="entry name" value="PBP_dimer_sf"/>
</dbReference>
<dbReference type="GO" id="GO:0071972">
    <property type="term" value="F:peptidoglycan L,D-transpeptidase activity"/>
    <property type="evidence" value="ECO:0007669"/>
    <property type="project" value="TreeGrafter"/>
</dbReference>
<feature type="domain" description="Penicillin-binding protein dimerisation" evidence="15">
    <location>
        <begin position="58"/>
        <end position="300"/>
    </location>
</feature>
<feature type="domain" description="Penicillin-binding protein transpeptidase" evidence="14">
    <location>
        <begin position="347"/>
        <end position="668"/>
    </location>
</feature>
<dbReference type="InterPro" id="IPR001460">
    <property type="entry name" value="PCN-bd_Tpept"/>
</dbReference>
<gene>
    <name evidence="16" type="ORF">EM808_06890</name>
</gene>
<dbReference type="GO" id="GO:0009252">
    <property type="term" value="P:peptidoglycan biosynthetic process"/>
    <property type="evidence" value="ECO:0007669"/>
    <property type="project" value="UniProtKB-UniPathway"/>
</dbReference>
<reference evidence="16 17" key="1">
    <citation type="submission" date="2019-01" db="EMBL/GenBank/DDBJ databases">
        <title>Bacillus sp. M5HDSG1-1, whole genome shotgun sequence.</title>
        <authorList>
            <person name="Tuo L."/>
        </authorList>
    </citation>
    <scope>NUCLEOTIDE SEQUENCE [LARGE SCALE GENOMIC DNA]</scope>
    <source>
        <strain evidence="16 17">M5HDSG1-1</strain>
    </source>
</reference>
<dbReference type="GO" id="GO:0005886">
    <property type="term" value="C:plasma membrane"/>
    <property type="evidence" value="ECO:0007669"/>
    <property type="project" value="UniProtKB-SubCell"/>
</dbReference>
<keyword evidence="12" id="KW-0961">Cell wall biogenesis/degradation</keyword>
<dbReference type="Proteomes" id="UP000288024">
    <property type="component" value="Unassembled WGS sequence"/>
</dbReference>
<dbReference type="Gene3D" id="1.10.10.1230">
    <property type="entry name" value="Penicillin-binding protein, N-terminal non-catalytic domain, head sub-domain"/>
    <property type="match status" value="1"/>
</dbReference>
<evidence type="ECO:0000256" key="3">
    <source>
        <dbReference type="ARBA" id="ARBA00004752"/>
    </source>
</evidence>
<evidence type="ECO:0000256" key="11">
    <source>
        <dbReference type="ARBA" id="ARBA00023136"/>
    </source>
</evidence>
<dbReference type="GO" id="GO:0008360">
    <property type="term" value="P:regulation of cell shape"/>
    <property type="evidence" value="ECO:0007669"/>
    <property type="project" value="UniProtKB-KW"/>
</dbReference>
<keyword evidence="10" id="KW-1133">Transmembrane helix</keyword>